<reference evidence="2 3" key="1">
    <citation type="journal article" date="2016" name="Nat. Commun.">
        <title>Thousands of microbial genomes shed light on interconnected biogeochemical processes in an aquifer system.</title>
        <authorList>
            <person name="Anantharaman K."/>
            <person name="Brown C.T."/>
            <person name="Hug L.A."/>
            <person name="Sharon I."/>
            <person name="Castelle C.J."/>
            <person name="Probst A.J."/>
            <person name="Thomas B.C."/>
            <person name="Singh A."/>
            <person name="Wilkins M.J."/>
            <person name="Karaoz U."/>
            <person name="Brodie E.L."/>
            <person name="Williams K.H."/>
            <person name="Hubbard S.S."/>
            <person name="Banfield J.F."/>
        </authorList>
    </citation>
    <scope>NUCLEOTIDE SEQUENCE [LARGE SCALE GENOMIC DNA]</scope>
</reference>
<comment type="caution">
    <text evidence="2">The sequence shown here is derived from an EMBL/GenBank/DDBJ whole genome shotgun (WGS) entry which is preliminary data.</text>
</comment>
<keyword evidence="1" id="KW-0472">Membrane</keyword>
<organism evidence="2 3">
    <name type="scientific">Candidatus Azambacteria bacterium RIFCSPHIGHO2_01_FULL_40_24</name>
    <dbReference type="NCBI Taxonomy" id="1797301"/>
    <lineage>
        <taxon>Bacteria</taxon>
        <taxon>Candidatus Azamiibacteriota</taxon>
    </lineage>
</organism>
<dbReference type="AlphaFoldDB" id="A0A1F5B3G2"/>
<feature type="transmembrane region" description="Helical" evidence="1">
    <location>
        <begin position="20"/>
        <end position="44"/>
    </location>
</feature>
<gene>
    <name evidence="2" type="ORF">A2819_00170</name>
</gene>
<evidence type="ECO:0008006" key="4">
    <source>
        <dbReference type="Google" id="ProtNLM"/>
    </source>
</evidence>
<dbReference type="EMBL" id="MEYK01000020">
    <property type="protein sequence ID" value="OGD25167.1"/>
    <property type="molecule type" value="Genomic_DNA"/>
</dbReference>
<evidence type="ECO:0000313" key="3">
    <source>
        <dbReference type="Proteomes" id="UP000176431"/>
    </source>
</evidence>
<dbReference type="Proteomes" id="UP000176431">
    <property type="component" value="Unassembled WGS sequence"/>
</dbReference>
<proteinExistence type="predicted"/>
<name>A0A1F5B3G2_9BACT</name>
<sequence length="59" mass="6384">MAICGWLFLVVGVLLLLKDVGVWMLWGIDGVTLLFLLMGVGALAKKSCPDCMAMEGKKK</sequence>
<evidence type="ECO:0000256" key="1">
    <source>
        <dbReference type="SAM" id="Phobius"/>
    </source>
</evidence>
<keyword evidence="1" id="KW-0812">Transmembrane</keyword>
<keyword evidence="1" id="KW-1133">Transmembrane helix</keyword>
<protein>
    <recommendedName>
        <fullName evidence="4">DUF5668 domain-containing protein</fullName>
    </recommendedName>
</protein>
<accession>A0A1F5B3G2</accession>
<evidence type="ECO:0000313" key="2">
    <source>
        <dbReference type="EMBL" id="OGD25167.1"/>
    </source>
</evidence>